<organism evidence="1">
    <name type="scientific">uncultured Dysgonomonas sp</name>
    <dbReference type="NCBI Taxonomy" id="206096"/>
    <lineage>
        <taxon>Bacteria</taxon>
        <taxon>Pseudomonadati</taxon>
        <taxon>Bacteroidota</taxon>
        <taxon>Bacteroidia</taxon>
        <taxon>Bacteroidales</taxon>
        <taxon>Dysgonomonadaceae</taxon>
        <taxon>Dysgonomonas</taxon>
        <taxon>environmental samples</taxon>
    </lineage>
</organism>
<reference evidence="1" key="1">
    <citation type="submission" date="2016-04" db="EMBL/GenBank/DDBJ databases">
        <authorList>
            <person name="Evans L.H."/>
            <person name="Alamgir A."/>
            <person name="Owens N."/>
            <person name="Weber N.D."/>
            <person name="Virtaneva K."/>
            <person name="Barbian K."/>
            <person name="Babar A."/>
            <person name="Rosenke K."/>
        </authorList>
    </citation>
    <scope>NUCLEOTIDE SEQUENCE</scope>
    <source>
        <strain evidence="1">86-1</strain>
    </source>
</reference>
<protein>
    <submittedName>
        <fullName evidence="1">Uncharacterized protein</fullName>
    </submittedName>
</protein>
<gene>
    <name evidence="1" type="ORF">KL86DYS1_10478</name>
</gene>
<dbReference type="EMBL" id="FLUM01000001">
    <property type="protein sequence ID" value="SBV91953.1"/>
    <property type="molecule type" value="Genomic_DNA"/>
</dbReference>
<proteinExistence type="predicted"/>
<dbReference type="RefSeq" id="WP_296938375.1">
    <property type="nucleotide sequence ID" value="NZ_LT599032.1"/>
</dbReference>
<evidence type="ECO:0000313" key="1">
    <source>
        <dbReference type="EMBL" id="SBV91953.1"/>
    </source>
</evidence>
<name>A0A212IXI5_9BACT</name>
<dbReference type="AlphaFoldDB" id="A0A212IXI5"/>
<accession>A0A212IXI5</accession>
<sequence>MNLYKILFSHTAPKDTEVGIKCLLLAENDEQVYEWIKSEPKITQSDHLFNGWGDYETDYGVDFKNKIISIKGEMFDDEYDYSDAYYGIKLFGWELLKENITTDYSELMELGIIKNATCE</sequence>